<dbReference type="EMBL" id="JBHUHO010000030">
    <property type="protein sequence ID" value="MFD2116511.1"/>
    <property type="molecule type" value="Genomic_DNA"/>
</dbReference>
<dbReference type="Proteomes" id="UP001597362">
    <property type="component" value="Unassembled WGS sequence"/>
</dbReference>
<name>A0ABW4YLF2_9BACL</name>
<accession>A0ABW4YLF2</accession>
<keyword evidence="4" id="KW-1185">Reference proteome</keyword>
<dbReference type="RefSeq" id="WP_377772743.1">
    <property type="nucleotide sequence ID" value="NZ_JBHUHO010000030.1"/>
</dbReference>
<feature type="domain" description="GerMN" evidence="2">
    <location>
        <begin position="119"/>
        <end position="211"/>
    </location>
</feature>
<dbReference type="SMART" id="SM00909">
    <property type="entry name" value="Germane"/>
    <property type="match status" value="2"/>
</dbReference>
<feature type="domain" description="GerMN" evidence="2">
    <location>
        <begin position="272"/>
        <end position="358"/>
    </location>
</feature>
<evidence type="ECO:0000259" key="2">
    <source>
        <dbReference type="SMART" id="SM00909"/>
    </source>
</evidence>
<comment type="caution">
    <text evidence="3">The sequence shown here is derived from an EMBL/GenBank/DDBJ whole genome shotgun (WGS) entry which is preliminary data.</text>
</comment>
<proteinExistence type="predicted"/>
<evidence type="ECO:0000256" key="1">
    <source>
        <dbReference type="SAM" id="MobiDB-lite"/>
    </source>
</evidence>
<feature type="compositionally biased region" description="Basic and acidic residues" evidence="1">
    <location>
        <begin position="56"/>
        <end position="68"/>
    </location>
</feature>
<feature type="region of interest" description="Disordered" evidence="1">
    <location>
        <begin position="37"/>
        <end position="88"/>
    </location>
</feature>
<protein>
    <submittedName>
        <fullName evidence="3">GerMN domain-containing protein</fullName>
    </submittedName>
</protein>
<gene>
    <name evidence="3" type="ORF">ACFSJH_12335</name>
</gene>
<evidence type="ECO:0000313" key="4">
    <source>
        <dbReference type="Proteomes" id="UP001597362"/>
    </source>
</evidence>
<sequence>MMKQSKWLRHAVLVMLLVLPVLLAGCGIFSKEGKAIDPPQVEMEEREELQQQPSEEQQRGNEAGKEGEAGANEQPTTGAVEENDQAKGNEQTTVYLKDQNGYVAPISIPVAIEEGVELGQRTLELMVDNGQYASLLPEDFRALIPQGTEVLQYRLDPQTNVAQVDFSESFANYNDQDERSILEAITWSLTSLPGVQGVELYHEGAKLAEMPMAGYPLDEPLTREMGINVELASGVSYTNSYPVTLYFSALTYYDEQYYVPVTRLIERADSAAEAAMEQLIVGPQNKKDLLAVLLPDMAVSSIAQQDGVLTVDLENTTFATDEKIPGEMMDAILLSLFENTNAQSVQVKLNGQSDIVDDRNKTYSEPVARPEQVNAIKL</sequence>
<dbReference type="Pfam" id="PF10646">
    <property type="entry name" value="Germane"/>
    <property type="match status" value="2"/>
</dbReference>
<organism evidence="3 4">
    <name type="scientific">Paenibacillus yanchengensis</name>
    <dbReference type="NCBI Taxonomy" id="2035833"/>
    <lineage>
        <taxon>Bacteria</taxon>
        <taxon>Bacillati</taxon>
        <taxon>Bacillota</taxon>
        <taxon>Bacilli</taxon>
        <taxon>Bacillales</taxon>
        <taxon>Paenibacillaceae</taxon>
        <taxon>Paenibacillus</taxon>
    </lineage>
</organism>
<dbReference type="InterPro" id="IPR019606">
    <property type="entry name" value="GerMN"/>
</dbReference>
<evidence type="ECO:0000313" key="3">
    <source>
        <dbReference type="EMBL" id="MFD2116511.1"/>
    </source>
</evidence>
<dbReference type="PROSITE" id="PS51257">
    <property type="entry name" value="PROKAR_LIPOPROTEIN"/>
    <property type="match status" value="1"/>
</dbReference>
<reference evidence="4" key="1">
    <citation type="journal article" date="2019" name="Int. J. Syst. Evol. Microbiol.">
        <title>The Global Catalogue of Microorganisms (GCM) 10K type strain sequencing project: providing services to taxonomists for standard genome sequencing and annotation.</title>
        <authorList>
            <consortium name="The Broad Institute Genomics Platform"/>
            <consortium name="The Broad Institute Genome Sequencing Center for Infectious Disease"/>
            <person name="Wu L."/>
            <person name="Ma J."/>
        </authorList>
    </citation>
    <scope>NUCLEOTIDE SEQUENCE [LARGE SCALE GENOMIC DNA]</scope>
    <source>
        <strain evidence="4">GH52</strain>
    </source>
</reference>